<dbReference type="NCBIfam" id="TIGR00488">
    <property type="entry name" value="bis(5'-nucleosyl)-tetraphosphatase (symmetrical) YqeK"/>
    <property type="match status" value="1"/>
</dbReference>
<dbReference type="NCBIfam" id="TIGR00277">
    <property type="entry name" value="HDIG"/>
    <property type="match status" value="1"/>
</dbReference>
<evidence type="ECO:0000313" key="8">
    <source>
        <dbReference type="EMBL" id="MBC8584372.1"/>
    </source>
</evidence>
<accession>A0A926ENA5</accession>
<dbReference type="InterPro" id="IPR006675">
    <property type="entry name" value="HDIG_dom"/>
</dbReference>
<dbReference type="InterPro" id="IPR006674">
    <property type="entry name" value="HD_domain"/>
</dbReference>
<keyword evidence="5" id="KW-0408">Iron</keyword>
<dbReference type="InterPro" id="IPR051094">
    <property type="entry name" value="Diverse_Catalytic_Enzymes"/>
</dbReference>
<keyword evidence="9" id="KW-1185">Reference proteome</keyword>
<dbReference type="AlphaFoldDB" id="A0A926ENA5"/>
<sequence>MHDLDKLDKLVKETLSEYRYYHTVCVVKQARKLAKQYGCDVQKAAVAAYLHDICKEMNPAEQLHWIAKFGIILDDILRDQAKTWHGMAACGYIKETLDIQDMDILNAVRYHTIARGKMSLLEEIIYMADLTSDDRDYEDVEHFRLLAKTNLKQAMKEALAYSVESLVSMEQGICQDTIDGYNYYIKLK</sequence>
<keyword evidence="2" id="KW-0479">Metal-binding</keyword>
<gene>
    <name evidence="8" type="primary">yqeK</name>
    <name evidence="8" type="ORF">H8705_02085</name>
</gene>
<dbReference type="EC" id="3.6.1.41" evidence="1"/>
<evidence type="ECO:0000256" key="2">
    <source>
        <dbReference type="ARBA" id="ARBA00022723"/>
    </source>
</evidence>
<organism evidence="8 9">
    <name type="scientific">Youxingia wuxianensis</name>
    <dbReference type="NCBI Taxonomy" id="2763678"/>
    <lineage>
        <taxon>Bacteria</taxon>
        <taxon>Bacillati</taxon>
        <taxon>Bacillota</taxon>
        <taxon>Clostridia</taxon>
        <taxon>Eubacteriales</taxon>
        <taxon>Oscillospiraceae</taxon>
        <taxon>Youxingia</taxon>
    </lineage>
</organism>
<keyword evidence="3" id="KW-0547">Nucleotide-binding</keyword>
<evidence type="ECO:0000256" key="1">
    <source>
        <dbReference type="ARBA" id="ARBA00012506"/>
    </source>
</evidence>
<dbReference type="GO" id="GO:0008803">
    <property type="term" value="F:bis(5'-nucleosyl)-tetraphosphatase (symmetrical) activity"/>
    <property type="evidence" value="ECO:0007669"/>
    <property type="project" value="UniProtKB-EC"/>
</dbReference>
<dbReference type="InterPro" id="IPR003607">
    <property type="entry name" value="HD/PDEase_dom"/>
</dbReference>
<evidence type="ECO:0000313" key="9">
    <source>
        <dbReference type="Proteomes" id="UP000623678"/>
    </source>
</evidence>
<keyword evidence="4 8" id="KW-0378">Hydrolase</keyword>
<evidence type="ECO:0000256" key="4">
    <source>
        <dbReference type="ARBA" id="ARBA00022801"/>
    </source>
</evidence>
<dbReference type="Proteomes" id="UP000623678">
    <property type="component" value="Unassembled WGS sequence"/>
</dbReference>
<dbReference type="Pfam" id="PF01966">
    <property type="entry name" value="HD"/>
    <property type="match status" value="1"/>
</dbReference>
<comment type="catalytic activity">
    <reaction evidence="6">
        <text>P(1),P(4)-bis(5'-adenosyl) tetraphosphate + H2O = 2 ADP + 2 H(+)</text>
        <dbReference type="Rhea" id="RHEA:24252"/>
        <dbReference type="ChEBI" id="CHEBI:15377"/>
        <dbReference type="ChEBI" id="CHEBI:15378"/>
        <dbReference type="ChEBI" id="CHEBI:58141"/>
        <dbReference type="ChEBI" id="CHEBI:456216"/>
        <dbReference type="EC" id="3.6.1.41"/>
    </reaction>
</comment>
<name>A0A926ENA5_9FIRM</name>
<dbReference type="GO" id="GO:0046872">
    <property type="term" value="F:metal ion binding"/>
    <property type="evidence" value="ECO:0007669"/>
    <property type="project" value="UniProtKB-KW"/>
</dbReference>
<dbReference type="SMART" id="SM00471">
    <property type="entry name" value="HDc"/>
    <property type="match status" value="1"/>
</dbReference>
<dbReference type="RefSeq" id="WP_262394194.1">
    <property type="nucleotide sequence ID" value="NZ_JACRTD010000001.1"/>
</dbReference>
<evidence type="ECO:0000256" key="6">
    <source>
        <dbReference type="ARBA" id="ARBA00049417"/>
    </source>
</evidence>
<dbReference type="SUPFAM" id="SSF109604">
    <property type="entry name" value="HD-domain/PDEase-like"/>
    <property type="match status" value="1"/>
</dbReference>
<comment type="caution">
    <text evidence="8">The sequence shown here is derived from an EMBL/GenBank/DDBJ whole genome shotgun (WGS) entry which is preliminary data.</text>
</comment>
<dbReference type="InterPro" id="IPR005249">
    <property type="entry name" value="YqeK"/>
</dbReference>
<evidence type="ECO:0000256" key="5">
    <source>
        <dbReference type="ARBA" id="ARBA00023004"/>
    </source>
</evidence>
<reference evidence="8" key="1">
    <citation type="submission" date="2020-08" db="EMBL/GenBank/DDBJ databases">
        <title>Genome public.</title>
        <authorList>
            <person name="Liu C."/>
            <person name="Sun Q."/>
        </authorList>
    </citation>
    <scope>NUCLEOTIDE SEQUENCE</scope>
    <source>
        <strain evidence="8">NSJ-64</strain>
    </source>
</reference>
<feature type="domain" description="HD/PDEase" evidence="7">
    <location>
        <begin position="15"/>
        <end position="143"/>
    </location>
</feature>
<protein>
    <recommendedName>
        <fullName evidence="1">bis(5'-nucleosyl)-tetraphosphatase (symmetrical)</fullName>
        <ecNumber evidence="1">3.6.1.41</ecNumber>
    </recommendedName>
</protein>
<dbReference type="Gene3D" id="1.10.3210.10">
    <property type="entry name" value="Hypothetical protein af1432"/>
    <property type="match status" value="1"/>
</dbReference>
<proteinExistence type="predicted"/>
<dbReference type="PANTHER" id="PTHR35795">
    <property type="entry name" value="SLR1885 PROTEIN"/>
    <property type="match status" value="1"/>
</dbReference>
<dbReference type="GO" id="GO:0000166">
    <property type="term" value="F:nucleotide binding"/>
    <property type="evidence" value="ECO:0007669"/>
    <property type="project" value="UniProtKB-KW"/>
</dbReference>
<dbReference type="PANTHER" id="PTHR35795:SF1">
    <property type="entry name" value="BIS(5'-NUCLEOSYL)-TETRAPHOSPHATASE, SYMMETRICAL"/>
    <property type="match status" value="1"/>
</dbReference>
<evidence type="ECO:0000256" key="3">
    <source>
        <dbReference type="ARBA" id="ARBA00022741"/>
    </source>
</evidence>
<evidence type="ECO:0000259" key="7">
    <source>
        <dbReference type="SMART" id="SM00471"/>
    </source>
</evidence>
<dbReference type="CDD" id="cd00077">
    <property type="entry name" value="HDc"/>
    <property type="match status" value="1"/>
</dbReference>
<dbReference type="EMBL" id="JACRTD010000001">
    <property type="protein sequence ID" value="MBC8584372.1"/>
    <property type="molecule type" value="Genomic_DNA"/>
</dbReference>